<dbReference type="Proteomes" id="UP000198287">
    <property type="component" value="Unassembled WGS sequence"/>
</dbReference>
<protein>
    <submittedName>
        <fullName evidence="2">Uncharacterized protein</fullName>
    </submittedName>
</protein>
<dbReference type="AlphaFoldDB" id="A0A226D826"/>
<evidence type="ECO:0000313" key="2">
    <source>
        <dbReference type="EMBL" id="OXA41379.1"/>
    </source>
</evidence>
<keyword evidence="1" id="KW-0812">Transmembrane</keyword>
<evidence type="ECO:0000256" key="1">
    <source>
        <dbReference type="SAM" id="Phobius"/>
    </source>
</evidence>
<accession>A0A226D826</accession>
<keyword evidence="3" id="KW-1185">Reference proteome</keyword>
<comment type="caution">
    <text evidence="2">The sequence shown here is derived from an EMBL/GenBank/DDBJ whole genome shotgun (WGS) entry which is preliminary data.</text>
</comment>
<keyword evidence="1" id="KW-1133">Transmembrane helix</keyword>
<proteinExistence type="predicted"/>
<feature type="transmembrane region" description="Helical" evidence="1">
    <location>
        <begin position="287"/>
        <end position="306"/>
    </location>
</feature>
<dbReference type="EMBL" id="LNIX01000029">
    <property type="protein sequence ID" value="OXA41379.1"/>
    <property type="molecule type" value="Genomic_DNA"/>
</dbReference>
<keyword evidence="1" id="KW-0472">Membrane</keyword>
<name>A0A226D826_FOLCA</name>
<gene>
    <name evidence="2" type="ORF">Fcan01_23753</name>
</gene>
<reference evidence="2 3" key="1">
    <citation type="submission" date="2015-12" db="EMBL/GenBank/DDBJ databases">
        <title>The genome of Folsomia candida.</title>
        <authorList>
            <person name="Faddeeva A."/>
            <person name="Derks M.F."/>
            <person name="Anvar Y."/>
            <person name="Smit S."/>
            <person name="Van Straalen N."/>
            <person name="Roelofs D."/>
        </authorList>
    </citation>
    <scope>NUCLEOTIDE SEQUENCE [LARGE SCALE GENOMIC DNA]</scope>
    <source>
        <strain evidence="2 3">VU population</strain>
        <tissue evidence="2">Whole body</tissue>
    </source>
</reference>
<evidence type="ECO:0000313" key="3">
    <source>
        <dbReference type="Proteomes" id="UP000198287"/>
    </source>
</evidence>
<organism evidence="2 3">
    <name type="scientific">Folsomia candida</name>
    <name type="common">Springtail</name>
    <dbReference type="NCBI Taxonomy" id="158441"/>
    <lineage>
        <taxon>Eukaryota</taxon>
        <taxon>Metazoa</taxon>
        <taxon>Ecdysozoa</taxon>
        <taxon>Arthropoda</taxon>
        <taxon>Hexapoda</taxon>
        <taxon>Collembola</taxon>
        <taxon>Entomobryomorpha</taxon>
        <taxon>Isotomoidea</taxon>
        <taxon>Isotomidae</taxon>
        <taxon>Proisotominae</taxon>
        <taxon>Folsomia</taxon>
    </lineage>
</organism>
<sequence>MCRFTILKFSKLQTSNLLMPYPHLTEAFKRIGSHVDSKFDAMNKSTFAIARYTTTINNQVAIFSDIIGKNNLSIKCSTVAILYQIHNSEPLPIPYLELILTTFKGHWNLHIYPVGTPRTIIKNFPLPLPKTYARRPPYEITIIFETHKIDPLSTQGTTVIGVFVAPADTLFRYELHTSTLPICPSPMWSLRPDRYCTYHISIIEILSKKVNFTATYTFNARHVPSGFMLHHRFVTNPYEFDPNILLLIKAAGYQVIFCEKRHGFSPQMEGFLYKLRSWVIPMQARVWALYLISFISVGFLQYFLFAKNLGQTLFCSFGITVRQETSTRGKLLVTMSLASFFILLGYEAEFTSTILVPAPRYVAKSLPELMDLGYAVAVPKDANPVQHRFPELKKLFPHTEKTKLTSFFHVVSNLDEAEDAFLQDPENIGFTGVFLKGLGTSKKGAVKAYIQRLQKITSKNCYEFEETFSQTMIFWVVQNPLRVPIIRGIKALEAAGISTLLEKYYAYWGEMRVREETGKRFEGSEYCSWKGMLSVKLLL</sequence>